<keyword evidence="1" id="KW-0732">Signal</keyword>
<proteinExistence type="predicted"/>
<dbReference type="Pfam" id="PF08905">
    <property type="entry name" value="DUF1850"/>
    <property type="match status" value="1"/>
</dbReference>
<protein>
    <recommendedName>
        <fullName evidence="3">DUF1850 domain-containing protein</fullName>
    </recommendedName>
</protein>
<accession>A0A0H4TQL3</accession>
<reference evidence="2" key="1">
    <citation type="journal article" date="2015" name="ISME J.">
        <title>Aquifer environment selects for microbial species cohorts in sediment and groundwater.</title>
        <authorList>
            <person name="Hug L.A."/>
            <person name="Thomas B.C."/>
            <person name="Brown C.T."/>
            <person name="Frischkorn K.R."/>
            <person name="Williams K.H."/>
            <person name="Tringe S.G."/>
            <person name="Banfield J.F."/>
        </authorList>
    </citation>
    <scope>NUCLEOTIDE SEQUENCE</scope>
</reference>
<organism evidence="2">
    <name type="scientific">uncultured bacterium Rifle_16ft_4_minimus_37862</name>
    <dbReference type="NCBI Taxonomy" id="1665157"/>
    <lineage>
        <taxon>Bacteria</taxon>
        <taxon>environmental samples</taxon>
    </lineage>
</organism>
<evidence type="ECO:0000313" key="2">
    <source>
        <dbReference type="EMBL" id="AKQ03059.1"/>
    </source>
</evidence>
<name>A0A0H4TQL3_9BACT</name>
<feature type="signal peptide" evidence="1">
    <location>
        <begin position="1"/>
        <end position="21"/>
    </location>
</feature>
<evidence type="ECO:0008006" key="3">
    <source>
        <dbReference type="Google" id="ProtNLM"/>
    </source>
</evidence>
<sequence>MRRLPALAAAAVLVAAAAAGARWLAAPVVVVEDARGGGVLAREPVRPGDVLLLAYVHSSEHVPVRGTFRIEPDGGLSVTETAFAGFGPGLPELGAGDAWRIEGGMIVHEPVGARLAELRVRVAPVTRHRLRLPSGRELDLSALLGTGGPVRVRVARRGGLLLGWSSAD</sequence>
<dbReference type="AlphaFoldDB" id="A0A0H4TQL3"/>
<dbReference type="EMBL" id="KT007007">
    <property type="protein sequence ID" value="AKQ03059.1"/>
    <property type="molecule type" value="Genomic_DNA"/>
</dbReference>
<evidence type="ECO:0000256" key="1">
    <source>
        <dbReference type="SAM" id="SignalP"/>
    </source>
</evidence>
<dbReference type="InterPro" id="IPR015001">
    <property type="entry name" value="DUF1850"/>
</dbReference>
<feature type="chain" id="PRO_5005210062" description="DUF1850 domain-containing protein" evidence="1">
    <location>
        <begin position="22"/>
        <end position="168"/>
    </location>
</feature>